<keyword evidence="1" id="KW-0802">TPR repeat</keyword>
<evidence type="ECO:0000313" key="4">
    <source>
        <dbReference type="Proteomes" id="UP000029867"/>
    </source>
</evidence>
<dbReference type="PANTHER" id="PTHR12760">
    <property type="entry name" value="TETRATRICOPEPTIDE REPEAT PROTEIN"/>
    <property type="match status" value="1"/>
</dbReference>
<evidence type="ECO:0000256" key="2">
    <source>
        <dbReference type="RuleBase" id="RU367091"/>
    </source>
</evidence>
<comment type="caution">
    <text evidence="3">The sequence shown here is derived from an EMBL/GenBank/DDBJ whole genome shotgun (WGS) entry which is preliminary data.</text>
</comment>
<dbReference type="InterPro" id="IPR039856">
    <property type="entry name" value="EMC2-like"/>
</dbReference>
<organism evidence="3 4">
    <name type="scientific">Pichia kudriavzevii</name>
    <name type="common">Yeast</name>
    <name type="synonym">Issatchenkia orientalis</name>
    <dbReference type="NCBI Taxonomy" id="4909"/>
    <lineage>
        <taxon>Eukaryota</taxon>
        <taxon>Fungi</taxon>
        <taxon>Dikarya</taxon>
        <taxon>Ascomycota</taxon>
        <taxon>Saccharomycotina</taxon>
        <taxon>Pichiomycetes</taxon>
        <taxon>Pichiales</taxon>
        <taxon>Pichiaceae</taxon>
        <taxon>Pichia</taxon>
    </lineage>
</organism>
<proteinExistence type="inferred from homology"/>
<gene>
    <name evidence="3" type="ORF">JL09_g1263</name>
</gene>
<name>A0A099P5I3_PICKU</name>
<protein>
    <recommendedName>
        <fullName evidence="2">ER membrane protein complex subunit 2</fullName>
    </recommendedName>
</protein>
<accession>A0A099P5I3</accession>
<comment type="similarity">
    <text evidence="2">Belongs to the EMC2 family.</text>
</comment>
<evidence type="ECO:0000256" key="1">
    <source>
        <dbReference type="ARBA" id="ARBA00022803"/>
    </source>
</evidence>
<keyword evidence="2" id="KW-0256">Endoplasmic reticulum</keyword>
<comment type="subunit">
    <text evidence="2">Component of the ER membrane protein complex (EMC).</text>
</comment>
<dbReference type="GO" id="GO:0072546">
    <property type="term" value="C:EMC complex"/>
    <property type="evidence" value="ECO:0007669"/>
    <property type="project" value="UniProtKB-UniRule"/>
</dbReference>
<comment type="function">
    <text evidence="2">Part of the endoplasmic reticulum membrane protein complex (EMC) that enables the energy-independent insertion into endoplasmic reticulum membranes of newly synthesized membrane proteins.</text>
</comment>
<dbReference type="SUPFAM" id="SSF48452">
    <property type="entry name" value="TPR-like"/>
    <property type="match status" value="1"/>
</dbReference>
<evidence type="ECO:0000313" key="3">
    <source>
        <dbReference type="EMBL" id="KGK39524.1"/>
    </source>
</evidence>
<dbReference type="EMBL" id="JQFK01000008">
    <property type="protein sequence ID" value="KGK39524.1"/>
    <property type="molecule type" value="Genomic_DNA"/>
</dbReference>
<reference evidence="4" key="1">
    <citation type="journal article" date="2014" name="Microb. Cell Fact.">
        <title>Exploiting Issatchenkia orientalis SD108 for succinic acid production.</title>
        <authorList>
            <person name="Xiao H."/>
            <person name="Shao Z."/>
            <person name="Jiang Y."/>
            <person name="Dole S."/>
            <person name="Zhao H."/>
        </authorList>
    </citation>
    <scope>NUCLEOTIDE SEQUENCE [LARGE SCALE GENOMIC DNA]</scope>
    <source>
        <strain evidence="4">SD108</strain>
    </source>
</reference>
<dbReference type="VEuPathDB" id="FungiDB:C5L36_0E02800"/>
<comment type="subcellular location">
    <subcellularLocation>
        <location evidence="2">Endoplasmic reticulum membrane</location>
        <topology evidence="2">Peripheral membrane protein</topology>
        <orientation evidence="2">Cytoplasmic side</orientation>
    </subcellularLocation>
</comment>
<dbReference type="HOGENOM" id="CLU_713831_0_0_1"/>
<dbReference type="AlphaFoldDB" id="A0A099P5I3"/>
<dbReference type="InterPro" id="IPR011990">
    <property type="entry name" value="TPR-like_helical_dom_sf"/>
</dbReference>
<sequence length="387" mass="43955">MDPLLDYLNTQSLTHSYINIDVEDIPHLHHAVCYYTQSPSVLHKYEGLRNEPSRLPSFDFSQMKRTSPSQVDYKLRVRLYTMQLRLEIIMSEFRLAGGTISRLKDLFAQLGLQDEIGALVQVITLRSELLEVEAVLQMDSDEKGTLFDHLAKVKNTVNSYIDQSTKLVIDSANRTAALSITGMGTDALRDPVDLYAIEKRKTALDIDIANLAKIVKIKDKSLDPLISTQETIHALFELLKQRPLDNEILIELAHQYLNIGKFKYALWCVSESLLIGCNDAWNIWSLRGEICMLQSVALLKDEDGTNAARNWLNIAISSFCYSIELCEGYIRAWCGIYRCLNKLKGFAELDSVQLSLLDISLKLLNEKKNDHAVALDERENIKWILGS</sequence>
<dbReference type="Proteomes" id="UP000029867">
    <property type="component" value="Unassembled WGS sequence"/>
</dbReference>
<keyword evidence="2" id="KW-0472">Membrane</keyword>